<organism evidence="5 6">
    <name type="scientific">Candidatus Uhrbacteria bacterium GW2011_GWD2_52_7</name>
    <dbReference type="NCBI Taxonomy" id="1618989"/>
    <lineage>
        <taxon>Bacteria</taxon>
        <taxon>Candidatus Uhriibacteriota</taxon>
    </lineage>
</organism>
<dbReference type="InterPro" id="IPR029063">
    <property type="entry name" value="SAM-dependent_MTases_sf"/>
</dbReference>
<protein>
    <submittedName>
        <fullName evidence="5">Putative rRNA methylase family protein</fullName>
    </submittedName>
</protein>
<dbReference type="GO" id="GO:0032259">
    <property type="term" value="P:methylation"/>
    <property type="evidence" value="ECO:0007669"/>
    <property type="project" value="UniProtKB-KW"/>
</dbReference>
<proteinExistence type="predicted"/>
<evidence type="ECO:0000313" key="6">
    <source>
        <dbReference type="Proteomes" id="UP000034846"/>
    </source>
</evidence>
<evidence type="ECO:0000313" key="5">
    <source>
        <dbReference type="EMBL" id="KKW30087.1"/>
    </source>
</evidence>
<dbReference type="Gene3D" id="3.40.50.150">
    <property type="entry name" value="Vaccinia Virus protein VP39"/>
    <property type="match status" value="1"/>
</dbReference>
<accession>A0A0G1ZPJ8</accession>
<dbReference type="GO" id="GO:0008171">
    <property type="term" value="F:O-methyltransferase activity"/>
    <property type="evidence" value="ECO:0007669"/>
    <property type="project" value="InterPro"/>
</dbReference>
<dbReference type="SUPFAM" id="SSF53335">
    <property type="entry name" value="S-adenosyl-L-methionine-dependent methyltransferases"/>
    <property type="match status" value="1"/>
</dbReference>
<evidence type="ECO:0000256" key="2">
    <source>
        <dbReference type="ARBA" id="ARBA00022679"/>
    </source>
</evidence>
<dbReference type="GO" id="GO:0016279">
    <property type="term" value="F:protein-lysine N-methyltransferase activity"/>
    <property type="evidence" value="ECO:0007669"/>
    <property type="project" value="InterPro"/>
</dbReference>
<dbReference type="InterPro" id="IPR001077">
    <property type="entry name" value="COMT_C"/>
</dbReference>
<dbReference type="EMBL" id="LCRD01000023">
    <property type="protein sequence ID" value="KKW30087.1"/>
    <property type="molecule type" value="Genomic_DNA"/>
</dbReference>
<dbReference type="PANTHER" id="PTHR13610">
    <property type="entry name" value="METHYLTRANSFERASE DOMAIN-CONTAINING PROTEIN"/>
    <property type="match status" value="1"/>
</dbReference>
<dbReference type="InterPro" id="IPR026170">
    <property type="entry name" value="FAM173A/B"/>
</dbReference>
<feature type="domain" description="O-methyltransferase C-terminal" evidence="4">
    <location>
        <begin position="34"/>
        <end position="118"/>
    </location>
</feature>
<evidence type="ECO:0000256" key="3">
    <source>
        <dbReference type="ARBA" id="ARBA00022691"/>
    </source>
</evidence>
<sequence length="177" mass="19862">MTIVWFLVAVVLFSAAWGSISAAPWVPTRANQRDRLFEHLKLKPGEAIIDLGCGTGTLLFAAVRSYPEVIARGYEVSVLPLVFGWLHKLAGIKRHRNVSLRFGNLFRAPIQDADTVVIFLLSSCYPRLISKLKNELKPSARVIVEAWPLPNIEPTQTIREEGLLPIFIYDAERIRGV</sequence>
<dbReference type="PANTHER" id="PTHR13610:SF9">
    <property type="entry name" value="FI06469P"/>
    <property type="match status" value="1"/>
</dbReference>
<dbReference type="Pfam" id="PF00891">
    <property type="entry name" value="Methyltransf_2"/>
    <property type="match status" value="1"/>
</dbReference>
<comment type="caution">
    <text evidence="5">The sequence shown here is derived from an EMBL/GenBank/DDBJ whole genome shotgun (WGS) entry which is preliminary data.</text>
</comment>
<gene>
    <name evidence="5" type="ORF">UY72_C0023G0009</name>
</gene>
<dbReference type="Proteomes" id="UP000034846">
    <property type="component" value="Unassembled WGS sequence"/>
</dbReference>
<keyword evidence="1 5" id="KW-0489">Methyltransferase</keyword>
<keyword evidence="2" id="KW-0808">Transferase</keyword>
<reference evidence="5 6" key="1">
    <citation type="journal article" date="2015" name="Nature">
        <title>rRNA introns, odd ribosomes, and small enigmatic genomes across a large radiation of phyla.</title>
        <authorList>
            <person name="Brown C.T."/>
            <person name="Hug L.A."/>
            <person name="Thomas B.C."/>
            <person name="Sharon I."/>
            <person name="Castelle C.J."/>
            <person name="Singh A."/>
            <person name="Wilkins M.J."/>
            <person name="Williams K.H."/>
            <person name="Banfield J.F."/>
        </authorList>
    </citation>
    <scope>NUCLEOTIDE SEQUENCE [LARGE SCALE GENOMIC DNA]</scope>
</reference>
<name>A0A0G1ZPJ8_9BACT</name>
<keyword evidence="3" id="KW-0949">S-adenosyl-L-methionine</keyword>
<dbReference type="AlphaFoldDB" id="A0A0G1ZPJ8"/>
<evidence type="ECO:0000256" key="1">
    <source>
        <dbReference type="ARBA" id="ARBA00022603"/>
    </source>
</evidence>
<evidence type="ECO:0000259" key="4">
    <source>
        <dbReference type="Pfam" id="PF00891"/>
    </source>
</evidence>
<dbReference type="CDD" id="cd02440">
    <property type="entry name" value="AdoMet_MTases"/>
    <property type="match status" value="1"/>
</dbReference>